<dbReference type="CDD" id="cd00293">
    <property type="entry name" value="USP-like"/>
    <property type="match status" value="1"/>
</dbReference>
<evidence type="ECO:0000313" key="5">
    <source>
        <dbReference type="Proteomes" id="UP000567246"/>
    </source>
</evidence>
<dbReference type="RefSeq" id="WP_184173588.1">
    <property type="nucleotide sequence ID" value="NZ_BAABAG010000006.1"/>
</dbReference>
<evidence type="ECO:0000256" key="1">
    <source>
        <dbReference type="ARBA" id="ARBA00008791"/>
    </source>
</evidence>
<protein>
    <submittedName>
        <fullName evidence="4">Nucleotide-binding universal stress UspA family protein</fullName>
    </submittedName>
</protein>
<reference evidence="4 5" key="1">
    <citation type="submission" date="2020-08" db="EMBL/GenBank/DDBJ databases">
        <title>Sequencing the genomes of 1000 actinobacteria strains.</title>
        <authorList>
            <person name="Klenk H.-P."/>
        </authorList>
    </citation>
    <scope>NUCLEOTIDE SEQUENCE [LARGE SCALE GENOMIC DNA]</scope>
    <source>
        <strain evidence="4 5">DSM 17945</strain>
    </source>
</reference>
<evidence type="ECO:0000313" key="4">
    <source>
        <dbReference type="EMBL" id="MBB5849860.1"/>
    </source>
</evidence>
<keyword evidence="5" id="KW-1185">Reference proteome</keyword>
<feature type="region of interest" description="Disordered" evidence="2">
    <location>
        <begin position="138"/>
        <end position="178"/>
    </location>
</feature>
<dbReference type="InterPro" id="IPR006016">
    <property type="entry name" value="UspA"/>
</dbReference>
<organism evidence="4 5">
    <name type="scientific">Micrococcus endophyticus</name>
    <dbReference type="NCBI Taxonomy" id="455343"/>
    <lineage>
        <taxon>Bacteria</taxon>
        <taxon>Bacillati</taxon>
        <taxon>Actinomycetota</taxon>
        <taxon>Actinomycetes</taxon>
        <taxon>Micrococcales</taxon>
        <taxon>Micrococcaceae</taxon>
        <taxon>Micrococcus</taxon>
    </lineage>
</organism>
<dbReference type="PANTHER" id="PTHR46268">
    <property type="entry name" value="STRESS RESPONSE PROTEIN NHAX"/>
    <property type="match status" value="1"/>
</dbReference>
<dbReference type="Pfam" id="PF00582">
    <property type="entry name" value="Usp"/>
    <property type="match status" value="1"/>
</dbReference>
<dbReference type="AlphaFoldDB" id="A0A7W9JL28"/>
<dbReference type="SUPFAM" id="SSF52402">
    <property type="entry name" value="Adenine nucleotide alpha hydrolases-like"/>
    <property type="match status" value="1"/>
</dbReference>
<dbReference type="Proteomes" id="UP000567246">
    <property type="component" value="Unassembled WGS sequence"/>
</dbReference>
<comment type="similarity">
    <text evidence="1">Belongs to the universal stress protein A family.</text>
</comment>
<comment type="caution">
    <text evidence="4">The sequence shown here is derived from an EMBL/GenBank/DDBJ whole genome shotgun (WGS) entry which is preliminary data.</text>
</comment>
<feature type="domain" description="UspA" evidence="3">
    <location>
        <begin position="2"/>
        <end position="128"/>
    </location>
</feature>
<dbReference type="Gene3D" id="3.40.50.620">
    <property type="entry name" value="HUPs"/>
    <property type="match status" value="1"/>
</dbReference>
<gene>
    <name evidence="4" type="ORF">HDA33_002424</name>
</gene>
<accession>A0A7W9JL28</accession>
<dbReference type="PANTHER" id="PTHR46268:SF6">
    <property type="entry name" value="UNIVERSAL STRESS PROTEIN UP12"/>
    <property type="match status" value="1"/>
</dbReference>
<sequence length="178" mass="19221">MTILVGYAPSTSADAALDTALDIARSTGERVVVVNAGPGGEHRTKSLVTEEQQRGVQARLDASGVDAEFRQYARGRSTVQEMKDVAAELDPSIVVIGVRRRGGFGRFVMGSVSDELLQEIDQPVLCVKEYTQYGDRTPEAVSHVAETDPATRGLPASEPMVEQRRLTPVDPGDPTLER</sequence>
<evidence type="ECO:0000259" key="3">
    <source>
        <dbReference type="Pfam" id="PF00582"/>
    </source>
</evidence>
<dbReference type="InterPro" id="IPR014729">
    <property type="entry name" value="Rossmann-like_a/b/a_fold"/>
</dbReference>
<dbReference type="EMBL" id="JACHMW010000001">
    <property type="protein sequence ID" value="MBB5849860.1"/>
    <property type="molecule type" value="Genomic_DNA"/>
</dbReference>
<evidence type="ECO:0000256" key="2">
    <source>
        <dbReference type="SAM" id="MobiDB-lite"/>
    </source>
</evidence>
<name>A0A7W9JL28_9MICC</name>
<proteinExistence type="inferred from homology"/>